<reference evidence="2 3" key="1">
    <citation type="submission" date="2020-09" db="EMBL/GenBank/DDBJ databases">
        <authorList>
            <person name="Yoon J.-W."/>
        </authorList>
    </citation>
    <scope>NUCLEOTIDE SEQUENCE [LARGE SCALE GENOMIC DNA]</scope>
    <source>
        <strain evidence="2 3">KMU-140</strain>
    </source>
</reference>
<dbReference type="EMBL" id="JACXLC010000001">
    <property type="protein sequence ID" value="MBD2842611.1"/>
    <property type="molecule type" value="Genomic_DNA"/>
</dbReference>
<dbReference type="Proteomes" id="UP000635384">
    <property type="component" value="Unassembled WGS sequence"/>
</dbReference>
<name>A0ABR8KWT7_9SPHN</name>
<keyword evidence="3" id="KW-1185">Reference proteome</keyword>
<comment type="caution">
    <text evidence="2">The sequence shown here is derived from an EMBL/GenBank/DDBJ whole genome shotgun (WGS) entry which is preliminary data.</text>
</comment>
<evidence type="ECO:0000256" key="1">
    <source>
        <dbReference type="SAM" id="SignalP"/>
    </source>
</evidence>
<feature type="signal peptide" evidence="1">
    <location>
        <begin position="1"/>
        <end position="22"/>
    </location>
</feature>
<evidence type="ECO:0000313" key="2">
    <source>
        <dbReference type="EMBL" id="MBD2842611.1"/>
    </source>
</evidence>
<keyword evidence="1" id="KW-0732">Signal</keyword>
<dbReference type="RefSeq" id="WP_190788057.1">
    <property type="nucleotide sequence ID" value="NZ_JACXLC010000001.1"/>
</dbReference>
<dbReference type="NCBIfam" id="TIGR04433">
    <property type="entry name" value="UrcA_uranyl"/>
    <property type="match status" value="1"/>
</dbReference>
<feature type="chain" id="PRO_5046147422" evidence="1">
    <location>
        <begin position="23"/>
        <end position="113"/>
    </location>
</feature>
<protein>
    <submittedName>
        <fullName evidence="2">UrcA family protein</fullName>
    </submittedName>
</protein>
<proteinExistence type="predicted"/>
<gene>
    <name evidence="2" type="ORF">IB285_10110</name>
</gene>
<organism evidence="2 3">
    <name type="scientific">Erythrobacter rubeus</name>
    <dbReference type="NCBI Taxonomy" id="2760803"/>
    <lineage>
        <taxon>Bacteria</taxon>
        <taxon>Pseudomonadati</taxon>
        <taxon>Pseudomonadota</taxon>
        <taxon>Alphaproteobacteria</taxon>
        <taxon>Sphingomonadales</taxon>
        <taxon>Erythrobacteraceae</taxon>
        <taxon>Erythrobacter/Porphyrobacter group</taxon>
        <taxon>Erythrobacter</taxon>
    </lineage>
</organism>
<dbReference type="InterPro" id="IPR030972">
    <property type="entry name" value="UrcA_uranyl"/>
</dbReference>
<sequence length="113" mass="12283">MLRTALFAAVGAAAIVSTPVIAQGHQDPTVSRTISYSDLDLSTRGDQEKFQRRLEIAAQNACHTSSNVTLREKTKQAKCLKVARASYERQFELAVATAQKPRVAAAGVAIQRR</sequence>
<evidence type="ECO:0000313" key="3">
    <source>
        <dbReference type="Proteomes" id="UP000635384"/>
    </source>
</evidence>
<accession>A0ABR8KWT7</accession>